<comment type="caution">
    <text evidence="3">The sequence shown here is derived from an EMBL/GenBank/DDBJ whole genome shotgun (WGS) entry which is preliminary data.</text>
</comment>
<dbReference type="Pfam" id="PF03184">
    <property type="entry name" value="DDE_1"/>
    <property type="match status" value="1"/>
</dbReference>
<accession>A0AAD7YE01</accession>
<dbReference type="GO" id="GO:0003677">
    <property type="term" value="F:DNA binding"/>
    <property type="evidence" value="ECO:0007669"/>
    <property type="project" value="TreeGrafter"/>
</dbReference>
<evidence type="ECO:0000313" key="3">
    <source>
        <dbReference type="EMBL" id="KAJ8712106.1"/>
    </source>
</evidence>
<dbReference type="InterPro" id="IPR050863">
    <property type="entry name" value="CenT-Element_Derived"/>
</dbReference>
<gene>
    <name evidence="3" type="ORF">PYW07_004948</name>
</gene>
<organism evidence="3 4">
    <name type="scientific">Mythimna separata</name>
    <name type="common">Oriental armyworm</name>
    <name type="synonym">Pseudaletia separata</name>
    <dbReference type="NCBI Taxonomy" id="271217"/>
    <lineage>
        <taxon>Eukaryota</taxon>
        <taxon>Metazoa</taxon>
        <taxon>Ecdysozoa</taxon>
        <taxon>Arthropoda</taxon>
        <taxon>Hexapoda</taxon>
        <taxon>Insecta</taxon>
        <taxon>Pterygota</taxon>
        <taxon>Neoptera</taxon>
        <taxon>Endopterygota</taxon>
        <taxon>Lepidoptera</taxon>
        <taxon>Glossata</taxon>
        <taxon>Ditrysia</taxon>
        <taxon>Noctuoidea</taxon>
        <taxon>Noctuidae</taxon>
        <taxon>Noctuinae</taxon>
        <taxon>Hadenini</taxon>
        <taxon>Mythimna</taxon>
    </lineage>
</organism>
<feature type="compositionally biased region" description="Polar residues" evidence="1">
    <location>
        <begin position="616"/>
        <end position="625"/>
    </location>
</feature>
<dbReference type="PANTHER" id="PTHR19303:SF74">
    <property type="entry name" value="POGO TRANSPOSABLE ELEMENT WITH KRAB DOMAIN"/>
    <property type="match status" value="1"/>
</dbReference>
<sequence>MIVSFVWPENIFRFNMPRIYKTKEGARKRIPINKEILALAVNDVIEGKSIRGTAKGYGIAVMTLKRYVRKKKNATTENIDYTPNYRQSQIFTSTEETELVNYLIMATKLYHGLTPKNVRDLAFQYASENSKKIPPKWVEQETATYDWFYGFMNRHKELSLRVPEATSLSRATAFNRHNVGNFFENLKSLLQRFNFGPDQIWNVDETGITTVHKPKKVVACRGLKQVSKVTSGERGQLVTVCGAINAIGNHLPPFIIFPRKNWQQRMIDGGPPGTEGAPHPSGWMTGPNFLLFLKFFYKHVRCTKDSPCLIIFDNHESHITIDSINYCKDNGIHLLTIPPHTSQKLQPLDRIVFGALKSYYNTACDNWMVSHPGRPLTIYDLAGCLGSAYPNAMTPRNIQKSFSVTGIFPFNPDIFTDDEYLSSYVTDREIVQTETDNIITTPSVSPSILLDQSLTAENTAPASPALMLNTENDAPVAPVPIPDDDVTPNISDNEKENDSAKSPPKLPSFCMASNRDALTSSFNNNRPTAAGSSQIINNDSPYDPKPSTSAFVSLEVIRPHPKAGPRKGSGKGRKKGKTRILTDTPEKLAIENEWAARKQKNEKKICKAKVKAVKRNLNSQEQEVTTSEDEELPPSPESVLSLFNESDVSNSSSSESENEDDSKYSIIIGDWVIVNLISQKNLVHRYVGQILKESRAGYDIKFAKKINDKMFKWPVKDDISSVAKYQVVKKLPVPEVKSSSKRVISFKFPKSLRKFNIEK</sequence>
<dbReference type="Proteomes" id="UP001231518">
    <property type="component" value="Chromosome 17"/>
</dbReference>
<feature type="region of interest" description="Disordered" evidence="1">
    <location>
        <begin position="472"/>
        <end position="583"/>
    </location>
</feature>
<dbReference type="InterPro" id="IPR036397">
    <property type="entry name" value="RNaseH_sf"/>
</dbReference>
<reference evidence="3" key="1">
    <citation type="submission" date="2023-03" db="EMBL/GenBank/DDBJ databases">
        <title>Chromosome-level genomes of two armyworms, Mythimna separata and Mythimna loreyi, provide insights into the biosynthesis and reception of sex pheromones.</title>
        <authorList>
            <person name="Zhao H."/>
        </authorList>
    </citation>
    <scope>NUCLEOTIDE SEQUENCE</scope>
    <source>
        <strain evidence="3">BeijingLab</strain>
        <tissue evidence="3">Pupa</tissue>
    </source>
</reference>
<feature type="region of interest" description="Disordered" evidence="1">
    <location>
        <begin position="616"/>
        <end position="640"/>
    </location>
</feature>
<dbReference type="EMBL" id="JARGEI010000021">
    <property type="protein sequence ID" value="KAJ8712106.1"/>
    <property type="molecule type" value="Genomic_DNA"/>
</dbReference>
<dbReference type="Gene3D" id="3.30.420.10">
    <property type="entry name" value="Ribonuclease H-like superfamily/Ribonuclease H"/>
    <property type="match status" value="1"/>
</dbReference>
<dbReference type="PANTHER" id="PTHR19303">
    <property type="entry name" value="TRANSPOSON"/>
    <property type="match status" value="1"/>
</dbReference>
<evidence type="ECO:0000313" key="4">
    <source>
        <dbReference type="Proteomes" id="UP001231518"/>
    </source>
</evidence>
<protein>
    <recommendedName>
        <fullName evidence="2">DDE-1 domain-containing protein</fullName>
    </recommendedName>
</protein>
<evidence type="ECO:0000259" key="2">
    <source>
        <dbReference type="Pfam" id="PF03184"/>
    </source>
</evidence>
<feature type="compositionally biased region" description="Basic residues" evidence="1">
    <location>
        <begin position="559"/>
        <end position="578"/>
    </location>
</feature>
<feature type="compositionally biased region" description="Polar residues" evidence="1">
    <location>
        <begin position="516"/>
        <end position="551"/>
    </location>
</feature>
<dbReference type="AlphaFoldDB" id="A0AAD7YE01"/>
<dbReference type="InterPro" id="IPR004875">
    <property type="entry name" value="DDE_SF_endonuclease_dom"/>
</dbReference>
<keyword evidence="4" id="KW-1185">Reference proteome</keyword>
<dbReference type="GO" id="GO:0005634">
    <property type="term" value="C:nucleus"/>
    <property type="evidence" value="ECO:0007669"/>
    <property type="project" value="TreeGrafter"/>
</dbReference>
<evidence type="ECO:0000256" key="1">
    <source>
        <dbReference type="SAM" id="MobiDB-lite"/>
    </source>
</evidence>
<name>A0AAD7YE01_MYTSE</name>
<proteinExistence type="predicted"/>
<feature type="domain" description="DDE-1" evidence="2">
    <location>
        <begin position="237"/>
        <end position="371"/>
    </location>
</feature>